<dbReference type="STRING" id="110505.ACT16_02060"/>
<dbReference type="InterPro" id="IPR036661">
    <property type="entry name" value="Luciferase-like_sf"/>
</dbReference>
<dbReference type="EMBL" id="AP024237">
    <property type="protein sequence ID" value="BCO34243.1"/>
    <property type="molecule type" value="Genomic_DNA"/>
</dbReference>
<dbReference type="GO" id="GO:0046306">
    <property type="term" value="P:alkanesulfonate catabolic process"/>
    <property type="evidence" value="ECO:0007669"/>
    <property type="project" value="TreeGrafter"/>
</dbReference>
<evidence type="ECO:0000313" key="2">
    <source>
        <dbReference type="EMBL" id="BCO34243.1"/>
    </source>
</evidence>
<dbReference type="GO" id="GO:0008726">
    <property type="term" value="F:alkanesulfonate monooxygenase activity"/>
    <property type="evidence" value="ECO:0007669"/>
    <property type="project" value="TreeGrafter"/>
</dbReference>
<dbReference type="Pfam" id="PF00296">
    <property type="entry name" value="Bac_luciferase"/>
    <property type="match status" value="1"/>
</dbReference>
<evidence type="ECO:0000313" key="3">
    <source>
        <dbReference type="Proteomes" id="UP000595446"/>
    </source>
</evidence>
<reference evidence="2 3" key="1">
    <citation type="submission" date="2020-12" db="EMBL/GenBank/DDBJ databases">
        <title>Complete genome sequence of Mycobacterium heckeshornense JCM 15655T, closely related to a pathogenic non-tuberculous mycobacterial species Mycobacterium xenopi.</title>
        <authorList>
            <person name="Yoshida M."/>
            <person name="Fukano H."/>
            <person name="Asakura T."/>
            <person name="Suzuki M."/>
            <person name="Hoshino Y."/>
        </authorList>
    </citation>
    <scope>NUCLEOTIDE SEQUENCE [LARGE SCALE GENOMIC DNA]</scope>
    <source>
        <strain evidence="2 3">JCM 15655</strain>
    </source>
</reference>
<keyword evidence="3" id="KW-1185">Reference proteome</keyword>
<protein>
    <submittedName>
        <fullName evidence="2">LLM class F420-dependent oxidoreductase</fullName>
    </submittedName>
</protein>
<dbReference type="InterPro" id="IPR019921">
    <property type="entry name" value="Lucif-like_OxRdtase_Rv2161c"/>
</dbReference>
<dbReference type="NCBIfam" id="TIGR03619">
    <property type="entry name" value="F420_Rv2161c"/>
    <property type="match status" value="1"/>
</dbReference>
<gene>
    <name evidence="2" type="primary">ssuD</name>
    <name evidence="2" type="ORF">MHEC_06760</name>
</gene>
<dbReference type="SUPFAM" id="SSF51679">
    <property type="entry name" value="Bacterial luciferase-like"/>
    <property type="match status" value="1"/>
</dbReference>
<accession>A0A2G8BEJ0</accession>
<proteinExistence type="predicted"/>
<dbReference type="InterPro" id="IPR050172">
    <property type="entry name" value="SsuD_RutA_monooxygenase"/>
</dbReference>
<dbReference type="Gene3D" id="3.20.20.30">
    <property type="entry name" value="Luciferase-like domain"/>
    <property type="match status" value="1"/>
</dbReference>
<dbReference type="Proteomes" id="UP000595446">
    <property type="component" value="Chromosome"/>
</dbReference>
<dbReference type="PANTHER" id="PTHR42847">
    <property type="entry name" value="ALKANESULFONATE MONOOXYGENASE"/>
    <property type="match status" value="1"/>
</dbReference>
<dbReference type="RefSeq" id="WP_048889781.1">
    <property type="nucleotide sequence ID" value="NZ_AP024237.1"/>
</dbReference>
<dbReference type="PANTHER" id="PTHR42847:SF4">
    <property type="entry name" value="ALKANESULFONATE MONOOXYGENASE-RELATED"/>
    <property type="match status" value="1"/>
</dbReference>
<dbReference type="InterPro" id="IPR011251">
    <property type="entry name" value="Luciferase-like_dom"/>
</dbReference>
<dbReference type="OrthoDB" id="3206024at2"/>
<name>A0A2G8BEJ0_9MYCO</name>
<evidence type="ECO:0000259" key="1">
    <source>
        <dbReference type="Pfam" id="PF00296"/>
    </source>
</evidence>
<feature type="domain" description="Luciferase-like" evidence="1">
    <location>
        <begin position="13"/>
        <end position="249"/>
    </location>
</feature>
<sequence>MKWGIVFSSTGFPDPDSAVALAQAAEQAGFESLWAPEHVIMSKHPDATPYRGSPDGSMARLSRRGGIPDPLIWFAYVAATTSRIRFGTGVLILPEHQPVVLAKSAATLDHLSGGRVLLGVGVGELPEEYQAVGMNFADRGRRMDEYIDAMRRLWREDTASFHGRYVHFEQVECRPWPVRRSIPLVIGGASDAAIRRAATRGDGYFPFIFPGHDPVVELPRLLDRVRSETQAVGRDPSAMEFTAGGARTVEEAKVYADFGIHRLTVAIRSRTIADMRAEVARLGDELVSRTVDL</sequence>
<organism evidence="2 3">
    <name type="scientific">Mycobacterium heckeshornense</name>
    <dbReference type="NCBI Taxonomy" id="110505"/>
    <lineage>
        <taxon>Bacteria</taxon>
        <taxon>Bacillati</taxon>
        <taxon>Actinomycetota</taxon>
        <taxon>Actinomycetes</taxon>
        <taxon>Mycobacteriales</taxon>
        <taxon>Mycobacteriaceae</taxon>
        <taxon>Mycobacterium</taxon>
    </lineage>
</organism>
<dbReference type="AlphaFoldDB" id="A0A2G8BEJ0"/>